<gene>
    <name evidence="1" type="ORF">FJM51_01340</name>
</gene>
<protein>
    <recommendedName>
        <fullName evidence="3">Chaperone modulatory protein CbpM</fullName>
    </recommendedName>
</protein>
<name>A0A501WYL2_9RHOB</name>
<proteinExistence type="predicted"/>
<dbReference type="EMBL" id="VFRP01000001">
    <property type="protein sequence ID" value="TPE53720.1"/>
    <property type="molecule type" value="Genomic_DNA"/>
</dbReference>
<dbReference type="RefSeq" id="WP_140452298.1">
    <property type="nucleotide sequence ID" value="NZ_VFRP01000001.1"/>
</dbReference>
<reference evidence="1 2" key="1">
    <citation type="submission" date="2019-06" db="EMBL/GenBank/DDBJ databases">
        <title>A novel bacterium of genus Amaricoccus, isolated from marine sediment.</title>
        <authorList>
            <person name="Huang H."/>
            <person name="Mo K."/>
            <person name="Hu Y."/>
        </authorList>
    </citation>
    <scope>NUCLEOTIDE SEQUENCE [LARGE SCALE GENOMIC DNA]</scope>
    <source>
        <strain evidence="1 2">HB172011</strain>
    </source>
</reference>
<organism evidence="1 2">
    <name type="scientific">Amaricoccus solimangrovi</name>
    <dbReference type="NCBI Taxonomy" id="2589815"/>
    <lineage>
        <taxon>Bacteria</taxon>
        <taxon>Pseudomonadati</taxon>
        <taxon>Pseudomonadota</taxon>
        <taxon>Alphaproteobacteria</taxon>
        <taxon>Rhodobacterales</taxon>
        <taxon>Paracoccaceae</taxon>
        <taxon>Amaricoccus</taxon>
    </lineage>
</organism>
<sequence>MMRATDLIAANSPLSRDELESWIREEIVVATADAGDFVFTDRECARVRLVCTLRYELEVEVETLPVVMSLLDQLYETRARLRALGAAVAAEDRATREAILARLAPVGED</sequence>
<dbReference type="Gene3D" id="1.10.1660.10">
    <property type="match status" value="1"/>
</dbReference>
<evidence type="ECO:0000313" key="2">
    <source>
        <dbReference type="Proteomes" id="UP000319255"/>
    </source>
</evidence>
<evidence type="ECO:0008006" key="3">
    <source>
        <dbReference type="Google" id="ProtNLM"/>
    </source>
</evidence>
<keyword evidence="2" id="KW-1185">Reference proteome</keyword>
<dbReference type="Proteomes" id="UP000319255">
    <property type="component" value="Unassembled WGS sequence"/>
</dbReference>
<evidence type="ECO:0000313" key="1">
    <source>
        <dbReference type="EMBL" id="TPE53720.1"/>
    </source>
</evidence>
<comment type="caution">
    <text evidence="1">The sequence shown here is derived from an EMBL/GenBank/DDBJ whole genome shotgun (WGS) entry which is preliminary data.</text>
</comment>
<dbReference type="AlphaFoldDB" id="A0A501WYL2"/>
<dbReference type="OrthoDB" id="9800876at2"/>
<accession>A0A501WYL2</accession>